<sequence>MNNNKNNIAVGRYRVSPMSHARDDGAFHAVVSIQSGEGMASVDRIMQFTPSFHSPQAALRYAKAEGLAWARRH</sequence>
<dbReference type="Proteomes" id="UP001180536">
    <property type="component" value="Unassembled WGS sequence"/>
</dbReference>
<dbReference type="RefSeq" id="WP_056873015.1">
    <property type="nucleotide sequence ID" value="NZ_JAVDXQ010000003.1"/>
</dbReference>
<comment type="caution">
    <text evidence="1">The sequence shown here is derived from an EMBL/GenBank/DDBJ whole genome shotgun (WGS) entry which is preliminary data.</text>
</comment>
<proteinExistence type="predicted"/>
<dbReference type="EMBL" id="JAVDXQ010000003">
    <property type="protein sequence ID" value="MDR7297179.1"/>
    <property type="molecule type" value="Genomic_DNA"/>
</dbReference>
<accession>A0ABU1Z991</accession>
<evidence type="ECO:0000313" key="2">
    <source>
        <dbReference type="Proteomes" id="UP001180536"/>
    </source>
</evidence>
<reference evidence="1 2" key="1">
    <citation type="submission" date="2023-07" db="EMBL/GenBank/DDBJ databases">
        <title>Sorghum-associated microbial communities from plants grown in Nebraska, USA.</title>
        <authorList>
            <person name="Schachtman D."/>
        </authorList>
    </citation>
    <scope>NUCLEOTIDE SEQUENCE [LARGE SCALE GENOMIC DNA]</scope>
    <source>
        <strain evidence="1 2">BE310</strain>
    </source>
</reference>
<protein>
    <submittedName>
        <fullName evidence="1">Uncharacterized protein</fullName>
    </submittedName>
</protein>
<keyword evidence="2" id="KW-1185">Reference proteome</keyword>
<organism evidence="1 2">
    <name type="scientific">Pelomonas aquatica</name>
    <dbReference type="NCBI Taxonomy" id="431058"/>
    <lineage>
        <taxon>Bacteria</taxon>
        <taxon>Pseudomonadati</taxon>
        <taxon>Pseudomonadota</taxon>
        <taxon>Betaproteobacteria</taxon>
        <taxon>Burkholderiales</taxon>
        <taxon>Sphaerotilaceae</taxon>
        <taxon>Roseateles</taxon>
    </lineage>
</organism>
<gene>
    <name evidence="1" type="ORF">J2X16_002526</name>
</gene>
<name>A0ABU1Z991_9BURK</name>
<evidence type="ECO:0000313" key="1">
    <source>
        <dbReference type="EMBL" id="MDR7297179.1"/>
    </source>
</evidence>